<organism evidence="3 4">
    <name type="scientific">Cryptosporidium canis</name>
    <dbReference type="NCBI Taxonomy" id="195482"/>
    <lineage>
        <taxon>Eukaryota</taxon>
        <taxon>Sar</taxon>
        <taxon>Alveolata</taxon>
        <taxon>Apicomplexa</taxon>
        <taxon>Conoidasida</taxon>
        <taxon>Coccidia</taxon>
        <taxon>Eucoccidiorida</taxon>
        <taxon>Eimeriorina</taxon>
        <taxon>Cryptosporidiidae</taxon>
        <taxon>Cryptosporidium</taxon>
    </lineage>
</organism>
<evidence type="ECO:0000313" key="3">
    <source>
        <dbReference type="EMBL" id="KAJ1607207.1"/>
    </source>
</evidence>
<feature type="signal peptide" evidence="2">
    <location>
        <begin position="1"/>
        <end position="23"/>
    </location>
</feature>
<evidence type="ECO:0000256" key="1">
    <source>
        <dbReference type="SAM" id="MobiDB-lite"/>
    </source>
</evidence>
<keyword evidence="2" id="KW-0732">Signal</keyword>
<feature type="compositionally biased region" description="Low complexity" evidence="1">
    <location>
        <begin position="36"/>
        <end position="47"/>
    </location>
</feature>
<dbReference type="EMBL" id="JAPCXB010000124">
    <property type="protein sequence ID" value="KAJ1607207.1"/>
    <property type="molecule type" value="Genomic_DNA"/>
</dbReference>
<feature type="compositionally biased region" description="Polar residues" evidence="1">
    <location>
        <begin position="60"/>
        <end position="72"/>
    </location>
</feature>
<feature type="region of interest" description="Disordered" evidence="1">
    <location>
        <begin position="25"/>
        <end position="149"/>
    </location>
</feature>
<feature type="compositionally biased region" description="Basic and acidic residues" evidence="1">
    <location>
        <begin position="132"/>
        <end position="149"/>
    </location>
</feature>
<feature type="chain" id="PRO_5047520419" evidence="2">
    <location>
        <begin position="24"/>
        <end position="644"/>
    </location>
</feature>
<accession>A0ABQ8P3W4</accession>
<protein>
    <submittedName>
        <fullName evidence="3">Signal peptide-containing protein</fullName>
    </submittedName>
</protein>
<sequence>MSKKTYILGAIGCIILAIGGALGTESSPGSDLFGPSSSDSQVEASASLGSSDLEYPSISGEGSQSNAQSTEEMVSGVSGEASPDLSKTGLSAVEDISTTSGPTEQLDFGGGEPSEKSASKQSLVEATLSDQNRLDFSESPREISKHEERSAKVELVITRSAEVAIESLFPPVESASALTVGDIHKYPSVELRDEKVLESQISKVVNFYKVDSPMTHDTISGLSTSDPRVEIGVNSGFDLFVNENQPRMERILRFIDSKSLEFAEQERMDLAVLLFSVAAYGECVKKLSGFSQSLDIVDFCTQLSREDVLTILPEDLPKNVLKEKVELFKLSGLVMSIPFPIFTSDSSLKWRHAPHPNGIYQVYNSGAIDGFAHFDFLYKKIHDITTFLHSPGFQMMDDVRVDLYYGLKAIRSQLGHAGQTKAINKDISKLTDFFVNWFKNPKSKKQCSKDYFEATLALGPVYAAIHELNKILRSIQREASSDPGVLEREFSGISKHALINVNFNERKFITNNIVPILVMTYKGIAQGKAVSIRTEILRILAILEEIEFNSQEVSRAQQKLQKCFKHSDSFRNELSGAKRVFYRLVKAVRKSNPKFPFPLPSSPLYIKGVKFGIKNIFRKNLARSKLGYYQEIQPFDKSRRSSKK</sequence>
<proteinExistence type="predicted"/>
<reference evidence="3" key="1">
    <citation type="submission" date="2022-10" db="EMBL/GenBank/DDBJ databases">
        <title>Adaptive evolution leads to modifications in subtelomeric GC content in a zoonotic Cryptosporidium species.</title>
        <authorList>
            <person name="Li J."/>
            <person name="Feng Y."/>
            <person name="Xiao L."/>
        </authorList>
    </citation>
    <scope>NUCLEOTIDE SEQUENCE</scope>
    <source>
        <strain evidence="3">25894</strain>
    </source>
</reference>
<evidence type="ECO:0000313" key="4">
    <source>
        <dbReference type="Proteomes" id="UP001071777"/>
    </source>
</evidence>
<gene>
    <name evidence="3" type="ORF">OJ252_2908</name>
</gene>
<name>A0ABQ8P3W4_9CRYT</name>
<evidence type="ECO:0000256" key="2">
    <source>
        <dbReference type="SAM" id="SignalP"/>
    </source>
</evidence>
<feature type="compositionally biased region" description="Polar residues" evidence="1">
    <location>
        <begin position="119"/>
        <end position="131"/>
    </location>
</feature>
<dbReference type="Proteomes" id="UP001071777">
    <property type="component" value="Unassembled WGS sequence"/>
</dbReference>
<keyword evidence="4" id="KW-1185">Reference proteome</keyword>
<comment type="caution">
    <text evidence="3">The sequence shown here is derived from an EMBL/GenBank/DDBJ whole genome shotgun (WGS) entry which is preliminary data.</text>
</comment>